<feature type="region of interest" description="Disordered" evidence="1">
    <location>
        <begin position="1"/>
        <end position="42"/>
    </location>
</feature>
<name>A0A218UBP4_9PASE</name>
<keyword evidence="3" id="KW-1185">Reference proteome</keyword>
<evidence type="ECO:0000256" key="1">
    <source>
        <dbReference type="SAM" id="MobiDB-lite"/>
    </source>
</evidence>
<comment type="caution">
    <text evidence="2">The sequence shown here is derived from an EMBL/GenBank/DDBJ whole genome shotgun (WGS) entry which is preliminary data.</text>
</comment>
<dbReference type="EMBL" id="MUZQ01000471">
    <property type="protein sequence ID" value="OWK51038.1"/>
    <property type="molecule type" value="Genomic_DNA"/>
</dbReference>
<feature type="compositionally biased region" description="Low complexity" evidence="1">
    <location>
        <begin position="1"/>
        <end position="32"/>
    </location>
</feature>
<dbReference type="Proteomes" id="UP000197619">
    <property type="component" value="Unassembled WGS sequence"/>
</dbReference>
<protein>
    <submittedName>
        <fullName evidence="2">Uncharacterized protein</fullName>
    </submittedName>
</protein>
<feature type="compositionally biased region" description="Basic residues" evidence="1">
    <location>
        <begin position="33"/>
        <end position="42"/>
    </location>
</feature>
<gene>
    <name evidence="2" type="ORF">RLOC_00006454</name>
</gene>
<sequence length="42" mass="4813">MTSWARRAAPARAPSSRATSCSRACRRPTSPSRRWRPRPSWT</sequence>
<evidence type="ECO:0000313" key="3">
    <source>
        <dbReference type="Proteomes" id="UP000197619"/>
    </source>
</evidence>
<reference evidence="2 3" key="1">
    <citation type="submission" date="2017-05" db="EMBL/GenBank/DDBJ databases">
        <title>Genome of assembly of the Bengalese finch, Lonchura striata domestica.</title>
        <authorList>
            <person name="Colquitt B.M."/>
            <person name="Brainard M.S."/>
        </authorList>
    </citation>
    <scope>NUCLEOTIDE SEQUENCE [LARGE SCALE GENOMIC DNA]</scope>
    <source>
        <strain evidence="2">White83orange57</strain>
    </source>
</reference>
<dbReference type="AlphaFoldDB" id="A0A218UBP4"/>
<feature type="non-terminal residue" evidence="2">
    <location>
        <position position="42"/>
    </location>
</feature>
<organism evidence="2 3">
    <name type="scientific">Lonchura striata</name>
    <name type="common">white-rumped munia</name>
    <dbReference type="NCBI Taxonomy" id="40157"/>
    <lineage>
        <taxon>Eukaryota</taxon>
        <taxon>Metazoa</taxon>
        <taxon>Chordata</taxon>
        <taxon>Craniata</taxon>
        <taxon>Vertebrata</taxon>
        <taxon>Euteleostomi</taxon>
        <taxon>Archelosauria</taxon>
        <taxon>Archosauria</taxon>
        <taxon>Dinosauria</taxon>
        <taxon>Saurischia</taxon>
        <taxon>Theropoda</taxon>
        <taxon>Coelurosauria</taxon>
        <taxon>Aves</taxon>
        <taxon>Neognathae</taxon>
        <taxon>Neoaves</taxon>
        <taxon>Telluraves</taxon>
        <taxon>Australaves</taxon>
        <taxon>Passeriformes</taxon>
        <taxon>Passeroidea</taxon>
        <taxon>Estrildidae</taxon>
        <taxon>Estrildinae</taxon>
        <taxon>Lonchura</taxon>
    </lineage>
</organism>
<proteinExistence type="predicted"/>
<accession>A0A218UBP4</accession>
<evidence type="ECO:0000313" key="2">
    <source>
        <dbReference type="EMBL" id="OWK51038.1"/>
    </source>
</evidence>